<reference evidence="1" key="1">
    <citation type="submission" date="2021-06" db="EMBL/GenBank/DDBJ databases">
        <authorList>
            <person name="Kallberg Y."/>
            <person name="Tangrot J."/>
            <person name="Rosling A."/>
        </authorList>
    </citation>
    <scope>NUCLEOTIDE SEQUENCE</scope>
    <source>
        <strain evidence="1">IL203A</strain>
    </source>
</reference>
<evidence type="ECO:0000313" key="1">
    <source>
        <dbReference type="EMBL" id="CAG8692758.1"/>
    </source>
</evidence>
<organism evidence="1 2">
    <name type="scientific">Dentiscutata heterogama</name>
    <dbReference type="NCBI Taxonomy" id="1316150"/>
    <lineage>
        <taxon>Eukaryota</taxon>
        <taxon>Fungi</taxon>
        <taxon>Fungi incertae sedis</taxon>
        <taxon>Mucoromycota</taxon>
        <taxon>Glomeromycotina</taxon>
        <taxon>Glomeromycetes</taxon>
        <taxon>Diversisporales</taxon>
        <taxon>Gigasporaceae</taxon>
        <taxon>Dentiscutata</taxon>
    </lineage>
</organism>
<proteinExistence type="predicted"/>
<name>A0ACA9P836_9GLOM</name>
<dbReference type="EMBL" id="CAJVPU010024537">
    <property type="protein sequence ID" value="CAG8692758.1"/>
    <property type="molecule type" value="Genomic_DNA"/>
</dbReference>
<gene>
    <name evidence="1" type="ORF">DHETER_LOCUS11340</name>
</gene>
<feature type="non-terminal residue" evidence="1">
    <location>
        <position position="1"/>
    </location>
</feature>
<feature type="non-terminal residue" evidence="1">
    <location>
        <position position="133"/>
    </location>
</feature>
<sequence length="133" mass="15245">MSTEEKRENDSFEQENTDYKILEKRIVRKCDLYMLPILAITYVLGIIDLDNVGNAAVAGYNYIYFNTTPYNYILAVSAHFFGFIIFEIPSNLVTNILGLHVWLPILMICWSITSMTQAACTTTIQLGFVRFLL</sequence>
<accession>A0ACA9P836</accession>
<protein>
    <submittedName>
        <fullName evidence="1">9023_t:CDS:1</fullName>
    </submittedName>
</protein>
<dbReference type="Proteomes" id="UP000789702">
    <property type="component" value="Unassembled WGS sequence"/>
</dbReference>
<evidence type="ECO:0000313" key="2">
    <source>
        <dbReference type="Proteomes" id="UP000789702"/>
    </source>
</evidence>
<comment type="caution">
    <text evidence="1">The sequence shown here is derived from an EMBL/GenBank/DDBJ whole genome shotgun (WGS) entry which is preliminary data.</text>
</comment>
<keyword evidence="2" id="KW-1185">Reference proteome</keyword>